<dbReference type="Proteomes" id="UP000502113">
    <property type="component" value="Segment"/>
</dbReference>
<proteinExistence type="predicted"/>
<keyword evidence="2" id="KW-1185">Reference proteome</keyword>
<evidence type="ECO:0000313" key="2">
    <source>
        <dbReference type="Proteomes" id="UP000502113"/>
    </source>
</evidence>
<organism evidence="1 2">
    <name type="scientific">Enterococcus phage vipetofem</name>
    <dbReference type="NCBI Taxonomy" id="2719594"/>
    <lineage>
        <taxon>Viruses</taxon>
        <taxon>Duplodnaviria</taxon>
        <taxon>Heunggongvirae</taxon>
        <taxon>Uroviricota</taxon>
        <taxon>Caudoviricetes</taxon>
        <taxon>Andrewesvirinae</taxon>
        <taxon>Vipetofemvirus</taxon>
        <taxon>Vipetofemvirus vipetofem</taxon>
    </lineage>
</organism>
<dbReference type="EMBL" id="MT119361">
    <property type="protein sequence ID" value="QIQ66339.1"/>
    <property type="molecule type" value="Genomic_DNA"/>
</dbReference>
<name>A0A6G9LMU9_9CAUD</name>
<gene>
    <name evidence="1" type="ORF">vipetofem_41</name>
</gene>
<sequence length="67" mass="7732">MIKTTNKQFMENLETSVAEGNNVKVHYENKYKNAAMIINGEVKEVTNNIELGQIRQFEQVIELVIAY</sequence>
<evidence type="ECO:0000313" key="1">
    <source>
        <dbReference type="EMBL" id="QIQ66339.1"/>
    </source>
</evidence>
<accession>A0A6G9LMU9</accession>
<reference evidence="2" key="1">
    <citation type="submission" date="2020-02" db="EMBL/GenBank/DDBJ databases">
        <authorList>
            <person name="Olsen N.S."/>
            <person name="Forero-Junco L."/>
            <person name="Kot W."/>
            <person name="Hansen L.H."/>
        </authorList>
    </citation>
    <scope>NUCLEOTIDE SEQUENCE [LARGE SCALE GENOMIC DNA]</scope>
</reference>
<protein>
    <submittedName>
        <fullName evidence="1">Uncharacterized protein</fullName>
    </submittedName>
</protein>